<comment type="subunit">
    <text evidence="12">NDH-1 is composed of 14 different subunits. Subunits NuoA, H, J, K, L, M, N constitute the membrane sector of the complex.</text>
</comment>
<comment type="cofactor">
    <cofactor evidence="12">
        <name>[4Fe-4S] cluster</name>
        <dbReference type="ChEBI" id="CHEBI:49883"/>
    </cofactor>
    <text evidence="12">Binds 2 [4Fe-4S] clusters per subunit.</text>
</comment>
<feature type="binding site" evidence="12">
    <location>
        <position position="60"/>
    </location>
    <ligand>
        <name>[4Fe-4S] cluster</name>
        <dbReference type="ChEBI" id="CHEBI:49883"/>
        <label>1</label>
    </ligand>
</feature>
<dbReference type="OrthoDB" id="9808559at2"/>
<comment type="subcellular location">
    <subcellularLocation>
        <location evidence="12">Cell membrane</location>
        <topology evidence="12">Peripheral membrane protein</topology>
    </subcellularLocation>
</comment>
<evidence type="ECO:0000256" key="2">
    <source>
        <dbReference type="ARBA" id="ARBA00022485"/>
    </source>
</evidence>
<dbReference type="InterPro" id="IPR017900">
    <property type="entry name" value="4Fe4S_Fe_S_CS"/>
</dbReference>
<comment type="similarity">
    <text evidence="12">Belongs to the complex I 23 kDa subunit family.</text>
</comment>
<comment type="function">
    <text evidence="12">NDH-1 shuttles electrons from NADH, via FMN and iron-sulfur (Fe-S) centers, to quinones in the respiratory chain. The immediate electron acceptor for the enzyme in this species is believed to be ubiquinone. Couples the redox reaction to proton translocation (for every two electrons transferred, four hydrogen ions are translocated across the cytoplasmic membrane), and thus conserves the redox energy in a proton gradient.</text>
</comment>
<name>A0A177E942_9BACT</name>
<keyword evidence="11 12" id="KW-0472">Membrane</keyword>
<dbReference type="AlphaFoldDB" id="A0A177E942"/>
<evidence type="ECO:0000256" key="7">
    <source>
        <dbReference type="ARBA" id="ARBA00023004"/>
    </source>
</evidence>
<keyword evidence="1 12" id="KW-1003">Cell membrane</keyword>
<keyword evidence="3 12" id="KW-0874">Quinone</keyword>
<feature type="domain" description="4Fe-4S ferredoxin-type" evidence="13">
    <location>
        <begin position="51"/>
        <end position="80"/>
    </location>
</feature>
<dbReference type="InterPro" id="IPR017896">
    <property type="entry name" value="4Fe4S_Fe-S-bd"/>
</dbReference>
<evidence type="ECO:0000256" key="5">
    <source>
        <dbReference type="ARBA" id="ARBA00022737"/>
    </source>
</evidence>
<accession>A0A177E942</accession>
<feature type="domain" description="4Fe-4S ferredoxin-type" evidence="13">
    <location>
        <begin position="91"/>
        <end position="120"/>
    </location>
</feature>
<evidence type="ECO:0000256" key="4">
    <source>
        <dbReference type="ARBA" id="ARBA00022723"/>
    </source>
</evidence>
<evidence type="ECO:0000256" key="1">
    <source>
        <dbReference type="ARBA" id="ARBA00022475"/>
    </source>
</evidence>
<evidence type="ECO:0000256" key="6">
    <source>
        <dbReference type="ARBA" id="ARBA00022967"/>
    </source>
</evidence>
<gene>
    <name evidence="12" type="primary">nuoI</name>
    <name evidence="14" type="ORF">TH606_05500</name>
</gene>
<evidence type="ECO:0000256" key="8">
    <source>
        <dbReference type="ARBA" id="ARBA00023014"/>
    </source>
</evidence>
<evidence type="ECO:0000256" key="9">
    <source>
        <dbReference type="ARBA" id="ARBA00023027"/>
    </source>
</evidence>
<feature type="binding site" evidence="12">
    <location>
        <position position="70"/>
    </location>
    <ligand>
        <name>[4Fe-4S] cluster</name>
        <dbReference type="ChEBI" id="CHEBI:49883"/>
        <label>2</label>
    </ligand>
</feature>
<evidence type="ECO:0000256" key="12">
    <source>
        <dbReference type="HAMAP-Rule" id="MF_01351"/>
    </source>
</evidence>
<keyword evidence="8 12" id="KW-0411">Iron-sulfur</keyword>
<comment type="catalytic activity">
    <reaction evidence="12">
        <text>a quinone + NADH + 5 H(+)(in) = a quinol + NAD(+) + 4 H(+)(out)</text>
        <dbReference type="Rhea" id="RHEA:57888"/>
        <dbReference type="ChEBI" id="CHEBI:15378"/>
        <dbReference type="ChEBI" id="CHEBI:24646"/>
        <dbReference type="ChEBI" id="CHEBI:57540"/>
        <dbReference type="ChEBI" id="CHEBI:57945"/>
        <dbReference type="ChEBI" id="CHEBI:132124"/>
    </reaction>
</comment>
<keyword evidence="5" id="KW-0677">Repeat</keyword>
<dbReference type="HAMAP" id="MF_01351">
    <property type="entry name" value="NDH1_NuoI"/>
    <property type="match status" value="1"/>
</dbReference>
<feature type="binding site" evidence="12">
    <location>
        <position position="110"/>
    </location>
    <ligand>
        <name>[4Fe-4S] cluster</name>
        <dbReference type="ChEBI" id="CHEBI:49883"/>
        <label>1</label>
    </ligand>
</feature>
<keyword evidence="2 12" id="KW-0004">4Fe-4S</keyword>
<dbReference type="STRING" id="1795632.TH606_05500"/>
<keyword evidence="10 12" id="KW-0830">Ubiquinone</keyword>
<keyword evidence="9 12" id="KW-0520">NAD</keyword>
<dbReference type="GO" id="GO:0005506">
    <property type="term" value="F:iron ion binding"/>
    <property type="evidence" value="ECO:0007669"/>
    <property type="project" value="UniProtKB-UniRule"/>
</dbReference>
<feature type="binding site" evidence="12">
    <location>
        <position position="103"/>
    </location>
    <ligand>
        <name>[4Fe-4S] cluster</name>
        <dbReference type="ChEBI" id="CHEBI:49883"/>
        <label>2</label>
    </ligand>
</feature>
<dbReference type="EC" id="7.1.1.-" evidence="12"/>
<keyword evidence="4 12" id="KW-0479">Metal-binding</keyword>
<dbReference type="PROSITE" id="PS00198">
    <property type="entry name" value="4FE4S_FER_1"/>
    <property type="match status" value="1"/>
</dbReference>
<evidence type="ECO:0000256" key="3">
    <source>
        <dbReference type="ARBA" id="ARBA00022719"/>
    </source>
</evidence>
<dbReference type="EMBL" id="LSFI01000021">
    <property type="protein sequence ID" value="OAG27732.1"/>
    <property type="molecule type" value="Genomic_DNA"/>
</dbReference>
<dbReference type="InterPro" id="IPR010226">
    <property type="entry name" value="NADH_quinone_OxRdtase_chainI"/>
</dbReference>
<organism evidence="14 15">
    <name type="scientific">Thermodesulfatator autotrophicus</name>
    <dbReference type="NCBI Taxonomy" id="1795632"/>
    <lineage>
        <taxon>Bacteria</taxon>
        <taxon>Pseudomonadati</taxon>
        <taxon>Thermodesulfobacteriota</taxon>
        <taxon>Thermodesulfobacteria</taxon>
        <taxon>Thermodesulfobacteriales</taxon>
        <taxon>Thermodesulfatatoraceae</taxon>
        <taxon>Thermodesulfatator</taxon>
    </lineage>
</organism>
<dbReference type="GO" id="GO:0050136">
    <property type="term" value="F:NADH dehydrogenase (quinone) (non-electrogenic) activity"/>
    <property type="evidence" value="ECO:0007669"/>
    <property type="project" value="UniProtKB-UniRule"/>
</dbReference>
<feature type="binding site" evidence="12">
    <location>
        <position position="106"/>
    </location>
    <ligand>
        <name>[4Fe-4S] cluster</name>
        <dbReference type="ChEBI" id="CHEBI:49883"/>
        <label>2</label>
    </ligand>
</feature>
<dbReference type="PANTHER" id="PTHR10849">
    <property type="entry name" value="NADH DEHYDROGENASE UBIQUINONE IRON-SULFUR PROTEIN 8, MITOCHONDRIAL"/>
    <property type="match status" value="1"/>
</dbReference>
<evidence type="ECO:0000313" key="14">
    <source>
        <dbReference type="EMBL" id="OAG27732.1"/>
    </source>
</evidence>
<comment type="caution">
    <text evidence="14">The sequence shown here is derived from an EMBL/GenBank/DDBJ whole genome shotgun (WGS) entry which is preliminary data.</text>
</comment>
<evidence type="ECO:0000256" key="11">
    <source>
        <dbReference type="ARBA" id="ARBA00023136"/>
    </source>
</evidence>
<keyword evidence="7 12" id="KW-0408">Iron</keyword>
<dbReference type="Pfam" id="PF12838">
    <property type="entry name" value="Fer4_7"/>
    <property type="match status" value="1"/>
</dbReference>
<dbReference type="PROSITE" id="PS51379">
    <property type="entry name" value="4FE4S_FER_2"/>
    <property type="match status" value="2"/>
</dbReference>
<dbReference type="GO" id="GO:0048038">
    <property type="term" value="F:quinone binding"/>
    <property type="evidence" value="ECO:0007669"/>
    <property type="project" value="UniProtKB-KW"/>
</dbReference>
<dbReference type="Gene3D" id="3.30.70.3270">
    <property type="match status" value="1"/>
</dbReference>
<protein>
    <recommendedName>
        <fullName evidence="12">NADH-quinone oxidoreductase subunit I</fullName>
        <ecNumber evidence="12">7.1.1.-</ecNumber>
    </recommendedName>
    <alternativeName>
        <fullName evidence="12">NADH dehydrogenase I subunit I</fullName>
    </alternativeName>
    <alternativeName>
        <fullName evidence="12">NDH-1 subunit I</fullName>
    </alternativeName>
</protein>
<proteinExistence type="inferred from homology"/>
<reference evidence="14 15" key="1">
    <citation type="submission" date="2016-02" db="EMBL/GenBank/DDBJ databases">
        <title>Draft genome sequence of Thermodesulfatator sp. S606.</title>
        <authorList>
            <person name="Lai Q."/>
            <person name="Cao J."/>
            <person name="Dupont S."/>
            <person name="Shao Z."/>
            <person name="Jebbar M."/>
            <person name="Alain K."/>
        </authorList>
    </citation>
    <scope>NUCLEOTIDE SEQUENCE [LARGE SCALE GENOMIC DNA]</scope>
    <source>
        <strain evidence="14 15">S606</strain>
    </source>
</reference>
<keyword evidence="6 12" id="KW-1278">Translocase</keyword>
<dbReference type="NCBIfam" id="TIGR01971">
    <property type="entry name" value="NuoI"/>
    <property type="match status" value="1"/>
</dbReference>
<dbReference type="RefSeq" id="WP_068541923.1">
    <property type="nucleotide sequence ID" value="NZ_LSFI01000021.1"/>
</dbReference>
<dbReference type="GO" id="GO:0051539">
    <property type="term" value="F:4 iron, 4 sulfur cluster binding"/>
    <property type="evidence" value="ECO:0007669"/>
    <property type="project" value="UniProtKB-KW"/>
</dbReference>
<dbReference type="SUPFAM" id="SSF54862">
    <property type="entry name" value="4Fe-4S ferredoxins"/>
    <property type="match status" value="1"/>
</dbReference>
<dbReference type="NCBIfam" id="NF004538">
    <property type="entry name" value="PRK05888.1-4"/>
    <property type="match status" value="1"/>
</dbReference>
<dbReference type="GO" id="GO:0005886">
    <property type="term" value="C:plasma membrane"/>
    <property type="evidence" value="ECO:0007669"/>
    <property type="project" value="UniProtKB-SubCell"/>
</dbReference>
<feature type="binding site" evidence="12">
    <location>
        <position position="66"/>
    </location>
    <ligand>
        <name>[4Fe-4S] cluster</name>
        <dbReference type="ChEBI" id="CHEBI:49883"/>
        <label>1</label>
    </ligand>
</feature>
<evidence type="ECO:0000313" key="15">
    <source>
        <dbReference type="Proteomes" id="UP000076964"/>
    </source>
</evidence>
<keyword evidence="15" id="KW-1185">Reference proteome</keyword>
<feature type="binding site" evidence="12">
    <location>
        <position position="63"/>
    </location>
    <ligand>
        <name>[4Fe-4S] cluster</name>
        <dbReference type="ChEBI" id="CHEBI:49883"/>
        <label>1</label>
    </ligand>
</feature>
<dbReference type="PANTHER" id="PTHR10849:SF24">
    <property type="entry name" value="NADH-QUINONE OXIDOREDUCTASE SUBUNIT I 2"/>
    <property type="match status" value="1"/>
</dbReference>
<sequence length="178" mass="20742">MGLIKTVFLTEIMKGLSLTLRKLFAKPVTIQYPEVKKEPAPGFRGRHALVRDPKTGKDRCVGCYRCAQVCPSRCIFIETERDPNTRKRIVTRYDIDALRCVYCAFCVEVCPVNALVLTEFYEYSGYSRDELYFTKEKLLQNWDEFIVTQKRPYFNPFWKPRGVPEKMLPGPKRKAEGI</sequence>
<feature type="binding site" evidence="12">
    <location>
        <position position="100"/>
    </location>
    <ligand>
        <name>[4Fe-4S] cluster</name>
        <dbReference type="ChEBI" id="CHEBI:49883"/>
        <label>2</label>
    </ligand>
</feature>
<dbReference type="Proteomes" id="UP000076964">
    <property type="component" value="Unassembled WGS sequence"/>
</dbReference>
<evidence type="ECO:0000256" key="10">
    <source>
        <dbReference type="ARBA" id="ARBA00023075"/>
    </source>
</evidence>
<evidence type="ECO:0000259" key="13">
    <source>
        <dbReference type="PROSITE" id="PS51379"/>
    </source>
</evidence>